<dbReference type="HAMAP" id="MF_01343_B">
    <property type="entry name" value="Ribosomal_uS15_B"/>
    <property type="match status" value="1"/>
</dbReference>
<dbReference type="SMART" id="SM01387">
    <property type="entry name" value="Ribosomal_S15"/>
    <property type="match status" value="1"/>
</dbReference>
<dbReference type="Gene3D" id="1.10.287.10">
    <property type="entry name" value="S15/NS1, RNA-binding"/>
    <property type="match status" value="1"/>
</dbReference>
<evidence type="ECO:0000256" key="5">
    <source>
        <dbReference type="ARBA" id="ARBA00023128"/>
    </source>
</evidence>
<evidence type="ECO:0000256" key="11">
    <source>
        <dbReference type="SAM" id="MobiDB-lite"/>
    </source>
</evidence>
<keyword evidence="3" id="KW-0809">Transit peptide</keyword>
<organism evidence="12 13">
    <name type="scientific">Heterocephalus glaber</name>
    <name type="common">Naked mole rat</name>
    <dbReference type="NCBI Taxonomy" id="10181"/>
    <lineage>
        <taxon>Eukaryota</taxon>
        <taxon>Metazoa</taxon>
        <taxon>Chordata</taxon>
        <taxon>Craniata</taxon>
        <taxon>Vertebrata</taxon>
        <taxon>Euteleostomi</taxon>
        <taxon>Mammalia</taxon>
        <taxon>Eutheria</taxon>
        <taxon>Euarchontoglires</taxon>
        <taxon>Glires</taxon>
        <taxon>Rodentia</taxon>
        <taxon>Hystricomorpha</taxon>
        <taxon>Bathyergidae</taxon>
        <taxon>Heterocephalus</taxon>
    </lineage>
</organism>
<dbReference type="InterPro" id="IPR009068">
    <property type="entry name" value="uS15_NS1_RNA-bd_sf"/>
</dbReference>
<dbReference type="PANTHER" id="PTHR46685">
    <property type="entry name" value="28S RIBOSOMAL PROTEIN S15, MITOCHONDRIAL"/>
    <property type="match status" value="1"/>
</dbReference>
<keyword evidence="4 10" id="KW-0689">Ribosomal protein</keyword>
<dbReference type="GO" id="GO:0003723">
    <property type="term" value="F:RNA binding"/>
    <property type="evidence" value="ECO:0007669"/>
    <property type="project" value="TreeGrafter"/>
</dbReference>
<dbReference type="InterPro" id="IPR005290">
    <property type="entry name" value="Ribosomal_uS15_bac-type"/>
</dbReference>
<dbReference type="PANTHER" id="PTHR46685:SF1">
    <property type="entry name" value="SMALL RIBOSOMAL SUBUNIT PROTEIN US15M"/>
    <property type="match status" value="1"/>
</dbReference>
<dbReference type="CTD" id="64960"/>
<dbReference type="GO" id="GO:0003735">
    <property type="term" value="F:structural constituent of ribosome"/>
    <property type="evidence" value="ECO:0007669"/>
    <property type="project" value="InterPro"/>
</dbReference>
<evidence type="ECO:0000256" key="9">
    <source>
        <dbReference type="ARBA" id="ARBA00064162"/>
    </source>
</evidence>
<dbReference type="GO" id="GO:0005763">
    <property type="term" value="C:mitochondrial small ribosomal subunit"/>
    <property type="evidence" value="ECO:0007669"/>
    <property type="project" value="TreeGrafter"/>
</dbReference>
<evidence type="ECO:0000256" key="4">
    <source>
        <dbReference type="ARBA" id="ARBA00022980"/>
    </source>
</evidence>
<feature type="region of interest" description="Disordered" evidence="11">
    <location>
        <begin position="267"/>
        <end position="298"/>
    </location>
</feature>
<keyword evidence="6 10" id="KW-0687">Ribonucleoprotein</keyword>
<dbReference type="Pfam" id="PF00312">
    <property type="entry name" value="Ribosomal_S15"/>
    <property type="match status" value="1"/>
</dbReference>
<dbReference type="CDD" id="cd00353">
    <property type="entry name" value="Ribosomal_S15p_S13e"/>
    <property type="match status" value="1"/>
</dbReference>
<evidence type="ECO:0000256" key="1">
    <source>
        <dbReference type="ARBA" id="ARBA00004173"/>
    </source>
</evidence>
<keyword evidence="12" id="KW-1185">Reference proteome</keyword>
<proteinExistence type="inferred from homology"/>
<protein>
    <recommendedName>
        <fullName evidence="7">Small ribosomal subunit protein uS15m</fullName>
    </recommendedName>
    <alternativeName>
        <fullName evidence="8">28S ribosomal protein S15, mitochondrial</fullName>
    </alternativeName>
</protein>
<dbReference type="GO" id="GO:0032543">
    <property type="term" value="P:mitochondrial translation"/>
    <property type="evidence" value="ECO:0007669"/>
    <property type="project" value="TreeGrafter"/>
</dbReference>
<keyword evidence="5" id="KW-0496">Mitochondrion</keyword>
<evidence type="ECO:0000256" key="10">
    <source>
        <dbReference type="RuleBase" id="RU003919"/>
    </source>
</evidence>
<feature type="region of interest" description="Disordered" evidence="11">
    <location>
        <begin position="33"/>
        <end position="73"/>
    </location>
</feature>
<comment type="similarity">
    <text evidence="2 10">Belongs to the universal ribosomal protein uS15 family.</text>
</comment>
<name>A0AAX6PGD0_HETGA</name>
<feature type="compositionally biased region" description="Basic residues" evidence="11">
    <location>
        <begin position="55"/>
        <end position="64"/>
    </location>
</feature>
<dbReference type="SUPFAM" id="SSF47060">
    <property type="entry name" value="S15/NS1 RNA-binding domain"/>
    <property type="match status" value="1"/>
</dbReference>
<dbReference type="AlphaFoldDB" id="A0AAX6PGD0"/>
<evidence type="ECO:0000313" key="12">
    <source>
        <dbReference type="Proteomes" id="UP000694906"/>
    </source>
</evidence>
<evidence type="ECO:0000313" key="13">
    <source>
        <dbReference type="RefSeq" id="XP_004851030.2"/>
    </source>
</evidence>
<feature type="compositionally biased region" description="Polar residues" evidence="11">
    <location>
        <begin position="279"/>
        <end position="289"/>
    </location>
</feature>
<sequence length="298" mass="34238">MLRATWRALSSFGSRAATQAPVFGLPGKRSVRLPSGQWGLQPQSEESRNGSGNGVRRRSRIARHRDREEEHRQATGEIMVVGEVGQGLLQAARGYAIQKPVQPSHNSDPPSSTLLKDYKNIPGIEKVDDVVKRLLSLEMASRKEMLKIKQELLMNKVMANPEDTKSLETRIVALTVKIRNYEEHMQKHRKDKTHKRYLLMSIDQRKKMLKNLRKINYDAFEKICRELEIEYTFPPLYYRTAHRRFLAKRALCIRVFQEVQKKKKQKRALKAAAAAQKQGHQGNSETPSKSCPEALKEN</sequence>
<evidence type="ECO:0000256" key="8">
    <source>
        <dbReference type="ARBA" id="ARBA00035528"/>
    </source>
</evidence>
<reference evidence="13" key="1">
    <citation type="submission" date="2025-08" db="UniProtKB">
        <authorList>
            <consortium name="RefSeq"/>
        </authorList>
    </citation>
    <scope>IDENTIFICATION</scope>
</reference>
<dbReference type="InterPro" id="IPR052137">
    <property type="entry name" value="uS15_ribosomal"/>
</dbReference>
<evidence type="ECO:0000256" key="7">
    <source>
        <dbReference type="ARBA" id="ARBA00035249"/>
    </source>
</evidence>
<comment type="subunit">
    <text evidence="9">Component of the mitochondrial ribosome small subunit (28S) which comprises a 12S rRNA and about 30 distinct proteins. Interacts with METTL17.</text>
</comment>
<dbReference type="Proteomes" id="UP000694906">
    <property type="component" value="Unplaced"/>
</dbReference>
<evidence type="ECO:0000256" key="3">
    <source>
        <dbReference type="ARBA" id="ARBA00022946"/>
    </source>
</evidence>
<dbReference type="InterPro" id="IPR000589">
    <property type="entry name" value="Ribosomal_uS15"/>
</dbReference>
<comment type="subcellular location">
    <subcellularLocation>
        <location evidence="1">Mitochondrion</location>
    </subcellularLocation>
</comment>
<evidence type="ECO:0000256" key="2">
    <source>
        <dbReference type="ARBA" id="ARBA00008434"/>
    </source>
</evidence>
<dbReference type="GeneID" id="101725042"/>
<evidence type="ECO:0000256" key="6">
    <source>
        <dbReference type="ARBA" id="ARBA00023274"/>
    </source>
</evidence>
<dbReference type="RefSeq" id="XP_004851030.2">
    <property type="nucleotide sequence ID" value="XM_004850973.3"/>
</dbReference>
<accession>A0AAX6PGD0</accession>
<dbReference type="FunFam" id="1.10.287.10:FF:000015">
    <property type="entry name" value="Mitochondrial ribosomal protein S15"/>
    <property type="match status" value="1"/>
</dbReference>
<gene>
    <name evidence="13" type="primary">Mrps15</name>
</gene>